<dbReference type="Pfam" id="PF02931">
    <property type="entry name" value="Neur_chan_LBD"/>
    <property type="match status" value="1"/>
</dbReference>
<dbReference type="Proteomes" id="UP001626550">
    <property type="component" value="Unassembled WGS sequence"/>
</dbReference>
<keyword evidence="5 11" id="KW-0406">Ion transport</keyword>
<keyword evidence="14" id="KW-1185">Reference proteome</keyword>
<evidence type="ECO:0000256" key="4">
    <source>
        <dbReference type="ARBA" id="ARBA00023018"/>
    </source>
</evidence>
<feature type="domain" description="Neurotransmitter-gated ion-channel ligand-binding" evidence="12">
    <location>
        <begin position="3"/>
        <end position="163"/>
    </location>
</feature>
<evidence type="ECO:0000256" key="6">
    <source>
        <dbReference type="ARBA" id="ARBA00023136"/>
    </source>
</evidence>
<dbReference type="InterPro" id="IPR036734">
    <property type="entry name" value="Neur_chan_lig-bd_sf"/>
</dbReference>
<evidence type="ECO:0000256" key="1">
    <source>
        <dbReference type="ARBA" id="ARBA00022448"/>
    </source>
</evidence>
<name>A0ABD2Q1Q8_9PLAT</name>
<dbReference type="InterPro" id="IPR002394">
    <property type="entry name" value="Nicotinic_acetylcholine_rcpt"/>
</dbReference>
<evidence type="ECO:0000256" key="9">
    <source>
        <dbReference type="ARBA" id="ARBA00023303"/>
    </source>
</evidence>
<sequence length="196" mass="22883">MSSKLLNDLFKSRGYNPRVLPLKNLNDTINIKLKVDLIQILSVEEKSQVLRTNVWIQHNWQDYQLTWDPQSYNGLANFRVAPEKIWKPDVVLLNNADGNYDWLWQPKAILSSDGTLLWYPPAIYNSACTIDVEFFPFDQQECKIKFGSLTFSANQVIYYSHFSFKITKTSLQYLLFQSTADQYNIFESLGEFMTVN</sequence>
<keyword evidence="7" id="KW-0675">Receptor</keyword>
<keyword evidence="8" id="KW-1071">Ligand-gated ion channel</keyword>
<keyword evidence="4" id="KW-0770">Synapse</keyword>
<evidence type="ECO:0000256" key="7">
    <source>
        <dbReference type="ARBA" id="ARBA00023170"/>
    </source>
</evidence>
<reference evidence="13 14" key="1">
    <citation type="submission" date="2024-11" db="EMBL/GenBank/DDBJ databases">
        <title>Adaptive evolution of stress response genes in parasites aligns with host niche diversity.</title>
        <authorList>
            <person name="Hahn C."/>
            <person name="Resl P."/>
        </authorList>
    </citation>
    <scope>NUCLEOTIDE SEQUENCE [LARGE SCALE GENOMIC DNA]</scope>
    <source>
        <strain evidence="13">EGGRZ-B1_66</strain>
        <tissue evidence="13">Body</tissue>
    </source>
</reference>
<accession>A0ABD2Q1Q8</accession>
<dbReference type="PANTHER" id="PTHR18945">
    <property type="entry name" value="NEUROTRANSMITTER GATED ION CHANNEL"/>
    <property type="match status" value="1"/>
</dbReference>
<evidence type="ECO:0000256" key="8">
    <source>
        <dbReference type="ARBA" id="ARBA00023286"/>
    </source>
</evidence>
<dbReference type="InterPro" id="IPR018000">
    <property type="entry name" value="Neurotransmitter_ion_chnl_CS"/>
</dbReference>
<gene>
    <name evidence="13" type="primary">NACHRB1_2</name>
    <name evidence="13" type="ORF">Ciccas_008753</name>
</gene>
<dbReference type="PRINTS" id="PR00254">
    <property type="entry name" value="NICOTINICR"/>
</dbReference>
<keyword evidence="3 13" id="KW-0812">Transmembrane</keyword>
<evidence type="ECO:0000256" key="2">
    <source>
        <dbReference type="ARBA" id="ARBA00022475"/>
    </source>
</evidence>
<keyword evidence="2" id="KW-1003">Cell membrane</keyword>
<evidence type="ECO:0000256" key="5">
    <source>
        <dbReference type="ARBA" id="ARBA00023065"/>
    </source>
</evidence>
<evidence type="ECO:0000313" key="13">
    <source>
        <dbReference type="EMBL" id="KAL3312656.1"/>
    </source>
</evidence>
<organism evidence="13 14">
    <name type="scientific">Cichlidogyrus casuarinus</name>
    <dbReference type="NCBI Taxonomy" id="1844966"/>
    <lineage>
        <taxon>Eukaryota</taxon>
        <taxon>Metazoa</taxon>
        <taxon>Spiralia</taxon>
        <taxon>Lophotrochozoa</taxon>
        <taxon>Platyhelminthes</taxon>
        <taxon>Monogenea</taxon>
        <taxon>Monopisthocotylea</taxon>
        <taxon>Dactylogyridea</taxon>
        <taxon>Ancyrocephalidae</taxon>
        <taxon>Cichlidogyrus</taxon>
    </lineage>
</organism>
<protein>
    <submittedName>
        <fullName evidence="13">Neurotransmitter-gated ion-channel transmembrane region</fullName>
    </submittedName>
</protein>
<dbReference type="PROSITE" id="PS00236">
    <property type="entry name" value="NEUROTR_ION_CHANNEL"/>
    <property type="match status" value="1"/>
</dbReference>
<dbReference type="SUPFAM" id="SSF63712">
    <property type="entry name" value="Nicotinic receptor ligand binding domain-like"/>
    <property type="match status" value="1"/>
</dbReference>
<dbReference type="FunFam" id="2.70.170.10:FF:000028">
    <property type="entry name" value="AcetylCholine Receptor"/>
    <property type="match status" value="1"/>
</dbReference>
<proteinExistence type="inferred from homology"/>
<comment type="subcellular location">
    <subcellularLocation>
        <location evidence="10">Synaptic cell membrane</location>
        <topology evidence="10">Multi-pass membrane protein</topology>
    </subcellularLocation>
</comment>
<evidence type="ECO:0000256" key="11">
    <source>
        <dbReference type="RuleBase" id="RU000687"/>
    </source>
</evidence>
<dbReference type="AlphaFoldDB" id="A0ABD2Q1Q8"/>
<keyword evidence="9 11" id="KW-0407">Ion channel</keyword>
<evidence type="ECO:0000313" key="14">
    <source>
        <dbReference type="Proteomes" id="UP001626550"/>
    </source>
</evidence>
<keyword evidence="1 11" id="KW-0813">Transport</keyword>
<dbReference type="GO" id="GO:0034220">
    <property type="term" value="P:monoatomic ion transmembrane transport"/>
    <property type="evidence" value="ECO:0007669"/>
    <property type="project" value="UniProtKB-KW"/>
</dbReference>
<dbReference type="PRINTS" id="PR00252">
    <property type="entry name" value="NRIONCHANNEL"/>
</dbReference>
<evidence type="ECO:0000259" key="12">
    <source>
        <dbReference type="Pfam" id="PF02931"/>
    </source>
</evidence>
<dbReference type="Gene3D" id="2.70.170.10">
    <property type="entry name" value="Neurotransmitter-gated ion-channel ligand-binding domain"/>
    <property type="match status" value="1"/>
</dbReference>
<comment type="caution">
    <text evidence="13">The sequence shown here is derived from an EMBL/GenBank/DDBJ whole genome shotgun (WGS) entry which is preliminary data.</text>
</comment>
<dbReference type="InterPro" id="IPR006201">
    <property type="entry name" value="Neur_channel"/>
</dbReference>
<comment type="similarity">
    <text evidence="11">Belongs to the ligand-gated ion channel (TC 1.A.9) family.</text>
</comment>
<dbReference type="GO" id="GO:0097060">
    <property type="term" value="C:synaptic membrane"/>
    <property type="evidence" value="ECO:0007669"/>
    <property type="project" value="UniProtKB-SubCell"/>
</dbReference>
<keyword evidence="6" id="KW-0472">Membrane</keyword>
<dbReference type="EMBL" id="JBJKFK010001611">
    <property type="protein sequence ID" value="KAL3312656.1"/>
    <property type="molecule type" value="Genomic_DNA"/>
</dbReference>
<evidence type="ECO:0000256" key="10">
    <source>
        <dbReference type="ARBA" id="ARBA00034099"/>
    </source>
</evidence>
<dbReference type="InterPro" id="IPR006202">
    <property type="entry name" value="Neur_chan_lig-bd"/>
</dbReference>
<evidence type="ECO:0000256" key="3">
    <source>
        <dbReference type="ARBA" id="ARBA00022692"/>
    </source>
</evidence>